<keyword evidence="6" id="KW-1185">Reference proteome</keyword>
<comment type="caution">
    <text evidence="5">The sequence shown here is derived from an EMBL/GenBank/DDBJ whole genome shotgun (WGS) entry which is preliminary data.</text>
</comment>
<reference evidence="5 6" key="1">
    <citation type="submission" date="2023-07" db="EMBL/GenBank/DDBJ databases">
        <title>Sequencing the genomes of 1000 actinobacteria strains.</title>
        <authorList>
            <person name="Klenk H.-P."/>
        </authorList>
    </citation>
    <scope>NUCLEOTIDE SEQUENCE [LARGE SCALE GENOMIC DNA]</scope>
    <source>
        <strain evidence="5 6">GD13</strain>
    </source>
</reference>
<dbReference type="InterPro" id="IPR003594">
    <property type="entry name" value="HATPase_dom"/>
</dbReference>
<dbReference type="Pfam" id="PF08448">
    <property type="entry name" value="PAS_4"/>
    <property type="match status" value="1"/>
</dbReference>
<feature type="domain" description="PAS" evidence="3">
    <location>
        <begin position="130"/>
        <end position="174"/>
    </location>
</feature>
<dbReference type="Gene3D" id="3.30.450.40">
    <property type="match status" value="1"/>
</dbReference>
<dbReference type="InterPro" id="IPR013655">
    <property type="entry name" value="PAS_fold_3"/>
</dbReference>
<dbReference type="RefSeq" id="WP_306824798.1">
    <property type="nucleotide sequence ID" value="NZ_JAUSQM010000001.1"/>
</dbReference>
<dbReference type="SUPFAM" id="SSF55785">
    <property type="entry name" value="PYP-like sensor domain (PAS domain)"/>
    <property type="match status" value="2"/>
</dbReference>
<dbReference type="Gene3D" id="3.30.565.10">
    <property type="entry name" value="Histidine kinase-like ATPase, C-terminal domain"/>
    <property type="match status" value="1"/>
</dbReference>
<evidence type="ECO:0000256" key="2">
    <source>
        <dbReference type="SAM" id="MobiDB-lite"/>
    </source>
</evidence>
<dbReference type="SMART" id="SM00065">
    <property type="entry name" value="GAF"/>
    <property type="match status" value="1"/>
</dbReference>
<dbReference type="SUPFAM" id="SSF55781">
    <property type="entry name" value="GAF domain-like"/>
    <property type="match status" value="1"/>
</dbReference>
<dbReference type="Pfam" id="PF08447">
    <property type="entry name" value="PAS_3"/>
    <property type="match status" value="1"/>
</dbReference>
<dbReference type="SMART" id="SM00086">
    <property type="entry name" value="PAC"/>
    <property type="match status" value="1"/>
</dbReference>
<dbReference type="CDD" id="cd00130">
    <property type="entry name" value="PAS"/>
    <property type="match status" value="2"/>
</dbReference>
<dbReference type="SUPFAM" id="SSF55874">
    <property type="entry name" value="ATPase domain of HSP90 chaperone/DNA topoisomerase II/histidine kinase"/>
    <property type="match status" value="1"/>
</dbReference>
<dbReference type="NCBIfam" id="TIGR00229">
    <property type="entry name" value="sensory_box"/>
    <property type="match status" value="1"/>
</dbReference>
<dbReference type="InterPro" id="IPR003018">
    <property type="entry name" value="GAF"/>
</dbReference>
<dbReference type="InterPro" id="IPR035965">
    <property type="entry name" value="PAS-like_dom_sf"/>
</dbReference>
<dbReference type="PANTHER" id="PTHR43156:SF2">
    <property type="entry name" value="STAGE II SPORULATION PROTEIN E"/>
    <property type="match status" value="1"/>
</dbReference>
<dbReference type="InterPro" id="IPR029016">
    <property type="entry name" value="GAF-like_dom_sf"/>
</dbReference>
<dbReference type="Gene3D" id="3.60.40.10">
    <property type="entry name" value="PPM-type phosphatase domain"/>
    <property type="match status" value="1"/>
</dbReference>
<feature type="region of interest" description="Disordered" evidence="2">
    <location>
        <begin position="781"/>
        <end position="802"/>
    </location>
</feature>
<dbReference type="InterPro" id="IPR000014">
    <property type="entry name" value="PAS"/>
</dbReference>
<evidence type="ECO:0000313" key="5">
    <source>
        <dbReference type="EMBL" id="MDP9820831.1"/>
    </source>
</evidence>
<dbReference type="InterPro" id="IPR036457">
    <property type="entry name" value="PPM-type-like_dom_sf"/>
</dbReference>
<dbReference type="InterPro" id="IPR001932">
    <property type="entry name" value="PPM-type_phosphatase-like_dom"/>
</dbReference>
<dbReference type="InterPro" id="IPR000700">
    <property type="entry name" value="PAS-assoc_C"/>
</dbReference>
<dbReference type="SUPFAM" id="SSF81606">
    <property type="entry name" value="PP2C-like"/>
    <property type="match status" value="1"/>
</dbReference>
<evidence type="ECO:0000259" key="4">
    <source>
        <dbReference type="PROSITE" id="PS50113"/>
    </source>
</evidence>
<dbReference type="InterPro" id="IPR036890">
    <property type="entry name" value="HATPase_C_sf"/>
</dbReference>
<evidence type="ECO:0000313" key="6">
    <source>
        <dbReference type="Proteomes" id="UP001240447"/>
    </source>
</evidence>
<dbReference type="PROSITE" id="PS50113">
    <property type="entry name" value="PAC"/>
    <property type="match status" value="1"/>
</dbReference>
<name>A0ABT9NKF4_9ACTN</name>
<dbReference type="Pfam" id="PF13581">
    <property type="entry name" value="HATPase_c_2"/>
    <property type="match status" value="1"/>
</dbReference>
<dbReference type="Proteomes" id="UP001240447">
    <property type="component" value="Unassembled WGS sequence"/>
</dbReference>
<proteinExistence type="predicted"/>
<dbReference type="Gene3D" id="2.10.70.100">
    <property type="match status" value="1"/>
</dbReference>
<protein>
    <submittedName>
        <fullName evidence="5">PAS domain S-box-containing protein</fullName>
    </submittedName>
</protein>
<dbReference type="InterPro" id="IPR013656">
    <property type="entry name" value="PAS_4"/>
</dbReference>
<dbReference type="InterPro" id="IPR052016">
    <property type="entry name" value="Bact_Sigma-Reg"/>
</dbReference>
<dbReference type="CDD" id="cd16936">
    <property type="entry name" value="HATPase_RsbW-like"/>
    <property type="match status" value="1"/>
</dbReference>
<dbReference type="EMBL" id="JAUSQM010000001">
    <property type="protein sequence ID" value="MDP9820831.1"/>
    <property type="molecule type" value="Genomic_DNA"/>
</dbReference>
<evidence type="ECO:0000256" key="1">
    <source>
        <dbReference type="ARBA" id="ARBA00022801"/>
    </source>
</evidence>
<accession>A0ABT9NKF4</accession>
<dbReference type="Gene3D" id="3.30.450.20">
    <property type="entry name" value="PAS domain"/>
    <property type="match status" value="2"/>
</dbReference>
<organism evidence="5 6">
    <name type="scientific">Nocardioides massiliensis</name>
    <dbReference type="NCBI Taxonomy" id="1325935"/>
    <lineage>
        <taxon>Bacteria</taxon>
        <taxon>Bacillati</taxon>
        <taxon>Actinomycetota</taxon>
        <taxon>Actinomycetes</taxon>
        <taxon>Propionibacteriales</taxon>
        <taxon>Nocardioidaceae</taxon>
        <taxon>Nocardioides</taxon>
    </lineage>
</organism>
<dbReference type="InterPro" id="IPR001610">
    <property type="entry name" value="PAC"/>
</dbReference>
<evidence type="ECO:0000259" key="3">
    <source>
        <dbReference type="PROSITE" id="PS50112"/>
    </source>
</evidence>
<sequence length="1017" mass="109862">MPLLEAEARELAWRLATDAAGVGAFDWDLVSGELHWDARLHRLFGLDEGTFGGSIEAFEESVHPEDRARVAAALDAVVAECGELAIEYRILRPDGSTRWITARGRAVPSEDGLAVRLLGAAYDTTAEQDGEARVARVLESMPTAFFGLDPQWRFTYLNEQGERLLGRSRDELVGAVIWDEFPASTGSDFERYYRLCAESGEPVAFDAYYPAPLDAWFEVRAWPNPDGIAVYFVEVTERHRAQEQVALAARRNALMVELSERLTDTLEMGEAMAAVGSIVVPALGDWCVATLVHDPGHEGRLPALRDVGAWHAVDDRRDLVARFAEIRLDQLADTSFLPAVLAAHQPLITDRATEVLSELFTDEARSIVGQLRPEHAVVIPLWGRDRVVGLLTIFRDTDRGAFGEDEVETLLELAQRAGLALDNTRLFAEQRELAAGLQRSMLTAPPQPDHLEIAVRYEAAAETAQVGGDWHDAFMQAEGATVLVIGDVVGHDTAAAAAMGQVRSMLRGIAVHSGLGPAALLQGVDRALETLQVETTATAVVARIEQTPDELAAGVTRLRWSNAGHPPPALLAPDGTVRLLGAAAEPDLLLGIGPQVERTEHEVVVERDSTVLLFTDGLVERRGEPIDHGLTRLQRELTRLANEDLPLDELCDRLLSRMVPSLREDDVALVAVRLHPQDQPRPADAAPGRVPDAVDPYAPYARGRILRARFAAEPASVPAVRRFVRDALKARGSSLIDDAELCAAELATNAALHSGGTFMELSVRLDADAVTITLADEGDVPPEAVAPRLPYDAGEADDETTTTGRGLGIVAVLAEWGVERTPSGKRVWARLEEGAAERAIRLPDSPAGPVQGSAAPAGDLPEGWGTVRLLGCPVALAMRADEHLDALVRELQLLATDRRNARSRAIVDQLQALLTGSAHARGVGRLTAQAAAADGADMIDVDLVLPTEVVDGLGAIGEAVRAADDLCREERLLTTPTTPQVAGLRSWIAGEIRHQLRDGKAPESWDAWRGRTQLPGD</sequence>
<dbReference type="SMART" id="SM00091">
    <property type="entry name" value="PAS"/>
    <property type="match status" value="2"/>
</dbReference>
<dbReference type="SMART" id="SM00331">
    <property type="entry name" value="PP2C_SIG"/>
    <property type="match status" value="1"/>
</dbReference>
<dbReference type="PANTHER" id="PTHR43156">
    <property type="entry name" value="STAGE II SPORULATION PROTEIN E-RELATED"/>
    <property type="match status" value="1"/>
</dbReference>
<keyword evidence="1" id="KW-0378">Hydrolase</keyword>
<dbReference type="Pfam" id="PF07228">
    <property type="entry name" value="SpoIIE"/>
    <property type="match status" value="1"/>
</dbReference>
<feature type="domain" description="PAC" evidence="4">
    <location>
        <begin position="84"/>
        <end position="136"/>
    </location>
</feature>
<gene>
    <name evidence="5" type="ORF">J2S59_000640</name>
</gene>
<dbReference type="PROSITE" id="PS50112">
    <property type="entry name" value="PAS"/>
    <property type="match status" value="1"/>
</dbReference>
<dbReference type="Pfam" id="PF13492">
    <property type="entry name" value="GAF_3"/>
    <property type="match status" value="1"/>
</dbReference>